<gene>
    <name evidence="9" type="ORF">TU73_00075</name>
</gene>
<dbReference type="InterPro" id="IPR008915">
    <property type="entry name" value="Peptidase_M50"/>
</dbReference>
<name>A0A0R2YJX4_9PSED</name>
<evidence type="ECO:0000256" key="7">
    <source>
        <dbReference type="SAM" id="Phobius"/>
    </source>
</evidence>
<dbReference type="PANTHER" id="PTHR13325:SF3">
    <property type="entry name" value="MEMBRANE-BOUND TRANSCRIPTION FACTOR SITE-2 PROTEASE"/>
    <property type="match status" value="1"/>
</dbReference>
<evidence type="ECO:0000313" key="9">
    <source>
        <dbReference type="EMBL" id="KRP48535.1"/>
    </source>
</evidence>
<comment type="caution">
    <text evidence="9">The sequence shown here is derived from an EMBL/GenBank/DDBJ whole genome shotgun (WGS) entry which is preliminary data.</text>
</comment>
<dbReference type="AlphaFoldDB" id="A0A0R2YJX4"/>
<keyword evidence="6 7" id="KW-0472">Membrane</keyword>
<dbReference type="GO" id="GO:0031293">
    <property type="term" value="P:membrane protein intracellular domain proteolysis"/>
    <property type="evidence" value="ECO:0007669"/>
    <property type="project" value="TreeGrafter"/>
</dbReference>
<feature type="transmembrane region" description="Helical" evidence="7">
    <location>
        <begin position="211"/>
        <end position="230"/>
    </location>
</feature>
<feature type="transmembrane region" description="Helical" evidence="7">
    <location>
        <begin position="242"/>
        <end position="265"/>
    </location>
</feature>
<evidence type="ECO:0000256" key="5">
    <source>
        <dbReference type="ARBA" id="ARBA00022989"/>
    </source>
</evidence>
<feature type="transmembrane region" description="Helical" evidence="7">
    <location>
        <begin position="347"/>
        <end position="367"/>
    </location>
</feature>
<dbReference type="GO" id="GO:0005737">
    <property type="term" value="C:cytoplasm"/>
    <property type="evidence" value="ECO:0007669"/>
    <property type="project" value="TreeGrafter"/>
</dbReference>
<accession>A0A0R2YJX4</accession>
<dbReference type="GO" id="GO:0016020">
    <property type="term" value="C:membrane"/>
    <property type="evidence" value="ECO:0007669"/>
    <property type="project" value="InterPro"/>
</dbReference>
<organism evidence="9 10">
    <name type="scientific">Pseudomonas libanensis</name>
    <dbReference type="NCBI Taxonomy" id="75588"/>
    <lineage>
        <taxon>Bacteria</taxon>
        <taxon>Pseudomonadati</taxon>
        <taxon>Pseudomonadota</taxon>
        <taxon>Gammaproteobacteria</taxon>
        <taxon>Pseudomonadales</taxon>
        <taxon>Pseudomonadaceae</taxon>
        <taxon>Pseudomonas</taxon>
    </lineage>
</organism>
<comment type="cofactor">
    <cofactor evidence="1">
        <name>Zn(2+)</name>
        <dbReference type="ChEBI" id="CHEBI:29105"/>
    </cofactor>
</comment>
<feature type="domain" description="Peptidase M50" evidence="8">
    <location>
        <begin position="186"/>
        <end position="266"/>
    </location>
</feature>
<comment type="similarity">
    <text evidence="3">Belongs to the peptidase M50B family.</text>
</comment>
<dbReference type="GO" id="GO:0012505">
    <property type="term" value="C:endomembrane system"/>
    <property type="evidence" value="ECO:0007669"/>
    <property type="project" value="UniProtKB-SubCell"/>
</dbReference>
<dbReference type="RefSeq" id="WP_057010445.1">
    <property type="nucleotide sequence ID" value="NZ_JYLH01000001.1"/>
</dbReference>
<feature type="transmembrane region" description="Helical" evidence="7">
    <location>
        <begin position="413"/>
        <end position="431"/>
    </location>
</feature>
<keyword evidence="4 7" id="KW-0812">Transmembrane</keyword>
<feature type="transmembrane region" description="Helical" evidence="7">
    <location>
        <begin position="373"/>
        <end position="392"/>
    </location>
</feature>
<evidence type="ECO:0000256" key="6">
    <source>
        <dbReference type="ARBA" id="ARBA00023136"/>
    </source>
</evidence>
<dbReference type="GO" id="GO:0004222">
    <property type="term" value="F:metalloendopeptidase activity"/>
    <property type="evidence" value="ECO:0007669"/>
    <property type="project" value="InterPro"/>
</dbReference>
<sequence>MTSLPRLREDLQLSSAGAALDGSPRWTLADPVRGRYFKLGASAIRLLRYWALGDPEKVLQAANREPGLPLGDREVDELLSFLRAHDLIAALDPEQRASYLHKAAAQKQSLGTVLLHQYLFFRIPLWRPDPFLNRTWPWLARFGPGLLRYGLPIILMLGVFLVARDWQRFVATFPHLFSLGGALAFGAALFFAKLCHEFGHAFMAKRAGCRVQSMGVAFMVMLPMFYTDVSDAWRVNDRRSRLMIGAGGVMAELLLACVALLAWSLLPDGPARTAAFMLASATWLTTLAINLNPFMRFDGYFLISDWWGVDNLQGRAFALCRWRLREWLFGYGESAPEPWSPMMQRRLLWWGYLAWLWRAALFLGIALAVYHLFFKLLGIFLMLVELVWFIFLPVFKEWRQWWSRRSQAHAPRVLLTGLGLLLLLLALVVPWRSAVELPTMLEAGRASALHAPVAARVKALKVVDGQVVMPGQVLVELESPDLDARQSIVRREVDILQLQMRRQAGRSETAADAGINDKRLSQALAEYRGLAAQRERLLLRAPHAGTVRDVLPQLSTGRWLSPKDALAQVVEDGARLRGYLAEAELWRVQPGATGRFIADDPMHAAIAVELTDIDANGVAYLDQEALTSDHHGPIAVRRDENQRPAPVQAQYGARFKSVQPIPTPHQPLRGVVVLQGRSESVLGVAWRRAAALGVRESGF</sequence>
<evidence type="ECO:0000256" key="1">
    <source>
        <dbReference type="ARBA" id="ARBA00001947"/>
    </source>
</evidence>
<dbReference type="PATRIC" id="fig|75588.4.peg.1687"/>
<evidence type="ECO:0000259" key="8">
    <source>
        <dbReference type="Pfam" id="PF02163"/>
    </source>
</evidence>
<evidence type="ECO:0000256" key="4">
    <source>
        <dbReference type="ARBA" id="ARBA00022692"/>
    </source>
</evidence>
<evidence type="ECO:0000313" key="10">
    <source>
        <dbReference type="Proteomes" id="UP000051446"/>
    </source>
</evidence>
<reference evidence="9 10" key="1">
    <citation type="submission" date="2015-02" db="EMBL/GenBank/DDBJ databases">
        <title>Pseudomonas helleri sp. nov. and Pseudomonas weihenstephanensis sp. nov., isolated from raw cows milk.</title>
        <authorList>
            <person name="von Neubeck M."/>
            <person name="Huptas C."/>
            <person name="Wenning M."/>
            <person name="Scherer S."/>
        </authorList>
    </citation>
    <scope>NUCLEOTIDE SEQUENCE [LARGE SCALE GENOMIC DNA]</scope>
    <source>
        <strain evidence="9 10">DSM 17149</strain>
    </source>
</reference>
<evidence type="ECO:0000256" key="3">
    <source>
        <dbReference type="ARBA" id="ARBA00007931"/>
    </source>
</evidence>
<evidence type="ECO:0000256" key="2">
    <source>
        <dbReference type="ARBA" id="ARBA00004127"/>
    </source>
</evidence>
<dbReference type="EMBL" id="JYLH01000001">
    <property type="protein sequence ID" value="KRP48535.1"/>
    <property type="molecule type" value="Genomic_DNA"/>
</dbReference>
<proteinExistence type="inferred from homology"/>
<dbReference type="InterPro" id="IPR001193">
    <property type="entry name" value="MBTPS2"/>
</dbReference>
<keyword evidence="5 7" id="KW-1133">Transmembrane helix</keyword>
<feature type="transmembrane region" description="Helical" evidence="7">
    <location>
        <begin position="170"/>
        <end position="191"/>
    </location>
</feature>
<dbReference type="PANTHER" id="PTHR13325">
    <property type="entry name" value="PROTEASE M50 MEMBRANE-BOUND TRANSCRIPTION FACTOR SITE 2 PROTEASE"/>
    <property type="match status" value="1"/>
</dbReference>
<feature type="transmembrane region" description="Helical" evidence="7">
    <location>
        <begin position="146"/>
        <end position="163"/>
    </location>
</feature>
<feature type="transmembrane region" description="Helical" evidence="7">
    <location>
        <begin position="271"/>
        <end position="291"/>
    </location>
</feature>
<protein>
    <submittedName>
        <fullName evidence="9">Peptidase M50</fullName>
    </submittedName>
</protein>
<dbReference type="Pfam" id="PF02163">
    <property type="entry name" value="Peptidase_M50"/>
    <property type="match status" value="1"/>
</dbReference>
<comment type="subcellular location">
    <subcellularLocation>
        <location evidence="2">Endomembrane system</location>
        <topology evidence="2">Multi-pass membrane protein</topology>
    </subcellularLocation>
</comment>
<dbReference type="Proteomes" id="UP000051446">
    <property type="component" value="Unassembled WGS sequence"/>
</dbReference>